<reference evidence="2" key="1">
    <citation type="submission" date="2019-12" db="EMBL/GenBank/DDBJ databases">
        <title>Genome sequencing and annotation of Brassica cretica.</title>
        <authorList>
            <person name="Studholme D.J."/>
            <person name="Sarris P.F."/>
        </authorList>
    </citation>
    <scope>NUCLEOTIDE SEQUENCE</scope>
    <source>
        <strain evidence="2">PFS-102/07</strain>
        <tissue evidence="2">Leaf</tissue>
    </source>
</reference>
<evidence type="ECO:0000256" key="1">
    <source>
        <dbReference type="SAM" id="MobiDB-lite"/>
    </source>
</evidence>
<dbReference type="AlphaFoldDB" id="A0A8S9JWU4"/>
<protein>
    <submittedName>
        <fullName evidence="2">Uncharacterized protein</fullName>
    </submittedName>
</protein>
<evidence type="ECO:0000313" key="2">
    <source>
        <dbReference type="EMBL" id="KAF2586484.1"/>
    </source>
</evidence>
<dbReference type="EMBL" id="QGKV02001507">
    <property type="protein sequence ID" value="KAF3529412.1"/>
    <property type="molecule type" value="Genomic_DNA"/>
</dbReference>
<dbReference type="EMBL" id="QGKY02000246">
    <property type="protein sequence ID" value="KAF2586484.1"/>
    <property type="molecule type" value="Genomic_DNA"/>
</dbReference>
<reference evidence="3" key="2">
    <citation type="submission" date="2019-12" db="EMBL/GenBank/DDBJ databases">
        <authorList>
            <person name="Studholme D.J."/>
            <person name="Sarris P."/>
        </authorList>
    </citation>
    <scope>NUCLEOTIDE SEQUENCE</scope>
    <source>
        <strain evidence="3">PFS-1207/04</strain>
        <tissue evidence="3">Leaf</tissue>
    </source>
</reference>
<organism evidence="2">
    <name type="scientific">Brassica cretica</name>
    <name type="common">Mustard</name>
    <dbReference type="NCBI Taxonomy" id="69181"/>
    <lineage>
        <taxon>Eukaryota</taxon>
        <taxon>Viridiplantae</taxon>
        <taxon>Streptophyta</taxon>
        <taxon>Embryophyta</taxon>
        <taxon>Tracheophyta</taxon>
        <taxon>Spermatophyta</taxon>
        <taxon>Magnoliopsida</taxon>
        <taxon>eudicotyledons</taxon>
        <taxon>Gunneridae</taxon>
        <taxon>Pentapetalae</taxon>
        <taxon>rosids</taxon>
        <taxon>malvids</taxon>
        <taxon>Brassicales</taxon>
        <taxon>Brassicaceae</taxon>
        <taxon>Brassiceae</taxon>
        <taxon>Brassica</taxon>
    </lineage>
</organism>
<reference evidence="3 4" key="3">
    <citation type="journal article" date="2020" name="BMC Genomics">
        <title>Intraspecific diversification of the crop wild relative Brassica cretica Lam. using demographic model selection.</title>
        <authorList>
            <person name="Kioukis A."/>
            <person name="Michalopoulou V.A."/>
            <person name="Briers L."/>
            <person name="Pirintsos S."/>
            <person name="Studholme D.J."/>
            <person name="Pavlidis P."/>
            <person name="Sarris P.F."/>
        </authorList>
    </citation>
    <scope>NUCLEOTIDE SEQUENCE [LARGE SCALE GENOMIC DNA]</scope>
    <source>
        <strain evidence="4">cv. PFS-1207/04</strain>
        <strain evidence="3">PFS-1207/04</strain>
    </source>
</reference>
<evidence type="ECO:0000313" key="4">
    <source>
        <dbReference type="Proteomes" id="UP000266723"/>
    </source>
</evidence>
<keyword evidence="4" id="KW-1185">Reference proteome</keyword>
<sequence>MTAINQSKSSLHNLQRQTGDTTAKKVPRQDKFTALGCASQTTDPPRRKENSSDHKKQPVPVSRLLREPNKGQSLTSSR</sequence>
<accession>A0A8S9JWU4</accession>
<comment type="caution">
    <text evidence="2">The sequence shown here is derived from an EMBL/GenBank/DDBJ whole genome shotgun (WGS) entry which is preliminary data.</text>
</comment>
<evidence type="ECO:0000313" key="3">
    <source>
        <dbReference type="EMBL" id="KAF3529412.1"/>
    </source>
</evidence>
<feature type="region of interest" description="Disordered" evidence="1">
    <location>
        <begin position="1"/>
        <end position="78"/>
    </location>
</feature>
<proteinExistence type="predicted"/>
<gene>
    <name evidence="3" type="ORF">DY000_02036550</name>
    <name evidence="2" type="ORF">F2Q70_00033929</name>
</gene>
<dbReference type="Proteomes" id="UP000266723">
    <property type="component" value="Unassembled WGS sequence"/>
</dbReference>
<name>A0A8S9JWU4_BRACR</name>
<feature type="compositionally biased region" description="Basic and acidic residues" evidence="1">
    <location>
        <begin position="44"/>
        <end position="56"/>
    </location>
</feature>
<feature type="compositionally biased region" description="Polar residues" evidence="1">
    <location>
        <begin position="1"/>
        <end position="21"/>
    </location>
</feature>